<dbReference type="PROSITE" id="PS50011">
    <property type="entry name" value="PROTEIN_KINASE_DOM"/>
    <property type="match status" value="1"/>
</dbReference>
<reference evidence="8 9" key="1">
    <citation type="submission" date="2020-01" db="EMBL/GenBank/DDBJ databases">
        <title>Insect and environment-associated Actinomycetes.</title>
        <authorList>
            <person name="Currrie C."/>
            <person name="Chevrette M."/>
            <person name="Carlson C."/>
            <person name="Stubbendieck R."/>
            <person name="Wendt-Pienkowski E."/>
        </authorList>
    </citation>
    <scope>NUCLEOTIDE SEQUENCE [LARGE SCALE GENOMIC DNA]</scope>
    <source>
        <strain evidence="8 9">SID10258</strain>
    </source>
</reference>
<feature type="binding site" evidence="5">
    <location>
        <position position="44"/>
    </location>
    <ligand>
        <name>ATP</name>
        <dbReference type="ChEBI" id="CHEBI:30616"/>
    </ligand>
</feature>
<keyword evidence="4 5" id="KW-0067">ATP-binding</keyword>
<dbReference type="EMBL" id="JAAGLI010001252">
    <property type="protein sequence ID" value="NEA29884.1"/>
    <property type="molecule type" value="Genomic_DNA"/>
</dbReference>
<dbReference type="InterPro" id="IPR008271">
    <property type="entry name" value="Ser/Thr_kinase_AS"/>
</dbReference>
<proteinExistence type="predicted"/>
<dbReference type="SMART" id="SM00220">
    <property type="entry name" value="S_TKc"/>
    <property type="match status" value="1"/>
</dbReference>
<keyword evidence="8" id="KW-0723">Serine/threonine-protein kinase</keyword>
<evidence type="ECO:0000313" key="9">
    <source>
        <dbReference type="Proteomes" id="UP000475532"/>
    </source>
</evidence>
<dbReference type="RefSeq" id="WP_163064542.1">
    <property type="nucleotide sequence ID" value="NZ_JAAGLI010001252.1"/>
</dbReference>
<dbReference type="GO" id="GO:0005524">
    <property type="term" value="F:ATP binding"/>
    <property type="evidence" value="ECO:0007669"/>
    <property type="project" value="UniProtKB-UniRule"/>
</dbReference>
<keyword evidence="3 8" id="KW-0418">Kinase</keyword>
<feature type="domain" description="Protein kinase" evidence="7">
    <location>
        <begin position="16"/>
        <end position="280"/>
    </location>
</feature>
<evidence type="ECO:0000256" key="1">
    <source>
        <dbReference type="ARBA" id="ARBA00022679"/>
    </source>
</evidence>
<comment type="caution">
    <text evidence="8">The sequence shown here is derived from an EMBL/GenBank/DDBJ whole genome shotgun (WGS) entry which is preliminary data.</text>
</comment>
<protein>
    <submittedName>
        <fullName evidence="8">Serine/threonine protein kinase</fullName>
    </submittedName>
</protein>
<dbReference type="InterPro" id="IPR017441">
    <property type="entry name" value="Protein_kinase_ATP_BS"/>
</dbReference>
<organism evidence="8 9">
    <name type="scientific">Actinomadura bangladeshensis</name>
    <dbReference type="NCBI Taxonomy" id="453573"/>
    <lineage>
        <taxon>Bacteria</taxon>
        <taxon>Bacillati</taxon>
        <taxon>Actinomycetota</taxon>
        <taxon>Actinomycetes</taxon>
        <taxon>Streptosporangiales</taxon>
        <taxon>Thermomonosporaceae</taxon>
        <taxon>Actinomadura</taxon>
    </lineage>
</organism>
<dbReference type="CDD" id="cd14014">
    <property type="entry name" value="STKc_PknB_like"/>
    <property type="match status" value="1"/>
</dbReference>
<dbReference type="Gene3D" id="1.10.510.10">
    <property type="entry name" value="Transferase(Phosphotransferase) domain 1"/>
    <property type="match status" value="1"/>
</dbReference>
<sequence>MAGPLREGDPTRVGPYRLYGRLGQGGMGQVFLGRSRGGHAVAVKIARPELAGDEQFRRCFRAEVAAARKVGGFYTAHVVDADPDADPPWLASAFIAGPSLHRAVVDHGPLPAESVAALGAGLAEGLAAVHMCGLVHRDLKPANVILAQDGPRLIDFGIARALDATSYTHTATVLGTAAFMSPEQAPARPAGPESDVFSLGCVLAFAATGRSPFGEGPGYAVIYRVVHAEPDLTGVLRPLAALVADCLAKDPAARPSPSQILEELTGSAATAGNGGRPGWLPEAVTEVITRHRTRVATLLEPRPAPEAANARPAREKEPARPAQAGFRGSLPRLPGSTVVPKKRSWRSAAGLLALVGAVAFLYVYPQPYSVWLSGLLSGGASKVDLRDCATDVGGDLAMVPCWSPAAEYKVTLISNWAAAKEDRPHEPEEGCKNEEDWVRAIEAENQMACLVPLR</sequence>
<name>A0A6L9R126_9ACTN</name>
<evidence type="ECO:0000256" key="2">
    <source>
        <dbReference type="ARBA" id="ARBA00022741"/>
    </source>
</evidence>
<dbReference type="InterPro" id="IPR011009">
    <property type="entry name" value="Kinase-like_dom_sf"/>
</dbReference>
<evidence type="ECO:0000256" key="6">
    <source>
        <dbReference type="SAM" id="MobiDB-lite"/>
    </source>
</evidence>
<accession>A0A6L9R126</accession>
<dbReference type="PROSITE" id="PS00107">
    <property type="entry name" value="PROTEIN_KINASE_ATP"/>
    <property type="match status" value="1"/>
</dbReference>
<keyword evidence="1" id="KW-0808">Transferase</keyword>
<feature type="region of interest" description="Disordered" evidence="6">
    <location>
        <begin position="299"/>
        <end position="337"/>
    </location>
</feature>
<evidence type="ECO:0000259" key="7">
    <source>
        <dbReference type="PROSITE" id="PS50011"/>
    </source>
</evidence>
<dbReference type="PANTHER" id="PTHR43289:SF34">
    <property type="entry name" value="SERINE_THREONINE-PROTEIN KINASE YBDM-RELATED"/>
    <property type="match status" value="1"/>
</dbReference>
<evidence type="ECO:0000256" key="4">
    <source>
        <dbReference type="ARBA" id="ARBA00022840"/>
    </source>
</evidence>
<evidence type="ECO:0000256" key="5">
    <source>
        <dbReference type="PROSITE-ProRule" id="PRU10141"/>
    </source>
</evidence>
<dbReference type="Gene3D" id="3.30.200.20">
    <property type="entry name" value="Phosphorylase Kinase, domain 1"/>
    <property type="match status" value="1"/>
</dbReference>
<dbReference type="Pfam" id="PF00069">
    <property type="entry name" value="Pkinase"/>
    <property type="match status" value="1"/>
</dbReference>
<evidence type="ECO:0000313" key="8">
    <source>
        <dbReference type="EMBL" id="NEA29884.1"/>
    </source>
</evidence>
<dbReference type="Proteomes" id="UP000475532">
    <property type="component" value="Unassembled WGS sequence"/>
</dbReference>
<evidence type="ECO:0000256" key="3">
    <source>
        <dbReference type="ARBA" id="ARBA00022777"/>
    </source>
</evidence>
<keyword evidence="2 5" id="KW-0547">Nucleotide-binding</keyword>
<dbReference type="AlphaFoldDB" id="A0A6L9R126"/>
<dbReference type="InterPro" id="IPR000719">
    <property type="entry name" value="Prot_kinase_dom"/>
</dbReference>
<dbReference type="SUPFAM" id="SSF56112">
    <property type="entry name" value="Protein kinase-like (PK-like)"/>
    <property type="match status" value="1"/>
</dbReference>
<dbReference type="PANTHER" id="PTHR43289">
    <property type="entry name" value="MITOGEN-ACTIVATED PROTEIN KINASE KINASE KINASE 20-RELATED"/>
    <property type="match status" value="1"/>
</dbReference>
<dbReference type="PROSITE" id="PS00108">
    <property type="entry name" value="PROTEIN_KINASE_ST"/>
    <property type="match status" value="1"/>
</dbReference>
<gene>
    <name evidence="8" type="ORF">G3I70_46390</name>
</gene>
<dbReference type="GO" id="GO:0004674">
    <property type="term" value="F:protein serine/threonine kinase activity"/>
    <property type="evidence" value="ECO:0007669"/>
    <property type="project" value="UniProtKB-KW"/>
</dbReference>